<organism evidence="1 2">
    <name type="scientific">Datura stramonium</name>
    <name type="common">Jimsonweed</name>
    <name type="synonym">Common thornapple</name>
    <dbReference type="NCBI Taxonomy" id="4076"/>
    <lineage>
        <taxon>Eukaryota</taxon>
        <taxon>Viridiplantae</taxon>
        <taxon>Streptophyta</taxon>
        <taxon>Embryophyta</taxon>
        <taxon>Tracheophyta</taxon>
        <taxon>Spermatophyta</taxon>
        <taxon>Magnoliopsida</taxon>
        <taxon>eudicotyledons</taxon>
        <taxon>Gunneridae</taxon>
        <taxon>Pentapetalae</taxon>
        <taxon>asterids</taxon>
        <taxon>lamiids</taxon>
        <taxon>Solanales</taxon>
        <taxon>Solanaceae</taxon>
        <taxon>Solanoideae</taxon>
        <taxon>Datureae</taxon>
        <taxon>Datura</taxon>
    </lineage>
</organism>
<name>A0ABS8VCH0_DATST</name>
<gene>
    <name evidence="1" type="ORF">HAX54_033491</name>
</gene>
<reference evidence="1 2" key="1">
    <citation type="journal article" date="2021" name="BMC Genomics">
        <title>Datura genome reveals duplications of psychoactive alkaloid biosynthetic genes and high mutation rate following tissue culture.</title>
        <authorList>
            <person name="Rajewski A."/>
            <person name="Carter-House D."/>
            <person name="Stajich J."/>
            <person name="Litt A."/>
        </authorList>
    </citation>
    <scope>NUCLEOTIDE SEQUENCE [LARGE SCALE GENOMIC DNA]</scope>
    <source>
        <strain evidence="1">AR-01</strain>
    </source>
</reference>
<protein>
    <submittedName>
        <fullName evidence="1">Uncharacterized protein</fullName>
    </submittedName>
</protein>
<keyword evidence="2" id="KW-1185">Reference proteome</keyword>
<evidence type="ECO:0000313" key="2">
    <source>
        <dbReference type="Proteomes" id="UP000823775"/>
    </source>
</evidence>
<sequence length="123" mass="13891">MNDDSIKSLFNEAAHFSAQKGLEAVEDIHTLKGIVETHSEEAEVRGLKVNTLEKELAKKGLEAAEDIHTLKGIVETHFEEAKVWGLRVDTLEKELAKVQFVANMVNSNREKYRVESEAWGQEK</sequence>
<comment type="caution">
    <text evidence="1">The sequence shown here is derived from an EMBL/GenBank/DDBJ whole genome shotgun (WGS) entry which is preliminary data.</text>
</comment>
<proteinExistence type="predicted"/>
<dbReference type="EMBL" id="JACEIK010004295">
    <property type="protein sequence ID" value="MCD9644945.1"/>
    <property type="molecule type" value="Genomic_DNA"/>
</dbReference>
<evidence type="ECO:0000313" key="1">
    <source>
        <dbReference type="EMBL" id="MCD9644945.1"/>
    </source>
</evidence>
<accession>A0ABS8VCH0</accession>
<dbReference type="Proteomes" id="UP000823775">
    <property type="component" value="Unassembled WGS sequence"/>
</dbReference>